<keyword evidence="2 5" id="KW-0328">Glycosyltransferase</keyword>
<dbReference type="CDD" id="cd06223">
    <property type="entry name" value="PRTases_typeI"/>
    <property type="match status" value="1"/>
</dbReference>
<organism evidence="8 9">
    <name type="scientific">Anaerobiospirillum thomasii</name>
    <dbReference type="NCBI Taxonomy" id="179995"/>
    <lineage>
        <taxon>Bacteria</taxon>
        <taxon>Pseudomonadati</taxon>
        <taxon>Pseudomonadota</taxon>
        <taxon>Gammaproteobacteria</taxon>
        <taxon>Aeromonadales</taxon>
        <taxon>Succinivibrionaceae</taxon>
        <taxon>Anaerobiospirillum</taxon>
    </lineage>
</organism>
<dbReference type="GO" id="GO:0005737">
    <property type="term" value="C:cytoplasm"/>
    <property type="evidence" value="ECO:0007669"/>
    <property type="project" value="UniProtKB-SubCell"/>
</dbReference>
<proteinExistence type="inferred from homology"/>
<dbReference type="GO" id="GO:0006166">
    <property type="term" value="P:purine ribonucleoside salvage"/>
    <property type="evidence" value="ECO:0007669"/>
    <property type="project" value="UniProtKB-KW"/>
</dbReference>
<protein>
    <recommendedName>
        <fullName evidence="5 6">Xanthine phosphoribosyltransferase</fullName>
        <shortName evidence="5">XPRTase</shortName>
        <ecNumber evidence="5 6">2.4.2.22</ecNumber>
    </recommendedName>
</protein>
<dbReference type="SUPFAM" id="SSF53271">
    <property type="entry name" value="PRTase-like"/>
    <property type="match status" value="1"/>
</dbReference>
<keyword evidence="1 5" id="KW-0963">Cytoplasm</keyword>
<dbReference type="Gene3D" id="3.40.50.2020">
    <property type="match status" value="1"/>
</dbReference>
<comment type="catalytic activity">
    <reaction evidence="5">
        <text>XMP + diphosphate = xanthine + 5-phospho-alpha-D-ribose 1-diphosphate</text>
        <dbReference type="Rhea" id="RHEA:10800"/>
        <dbReference type="ChEBI" id="CHEBI:17712"/>
        <dbReference type="ChEBI" id="CHEBI:33019"/>
        <dbReference type="ChEBI" id="CHEBI:57464"/>
        <dbReference type="ChEBI" id="CHEBI:58017"/>
        <dbReference type="EC" id="2.4.2.22"/>
    </reaction>
</comment>
<dbReference type="InterPro" id="IPR029057">
    <property type="entry name" value="PRTase-like"/>
</dbReference>
<accession>A0A2X0V5V4</accession>
<evidence type="ECO:0000313" key="9">
    <source>
        <dbReference type="Proteomes" id="UP000250086"/>
    </source>
</evidence>
<comment type="subunit">
    <text evidence="5">Homodimer.</text>
</comment>
<dbReference type="EMBL" id="UAPV01000001">
    <property type="protein sequence ID" value="SPT69854.1"/>
    <property type="molecule type" value="Genomic_DNA"/>
</dbReference>
<dbReference type="Proteomes" id="UP000250086">
    <property type="component" value="Unassembled WGS sequence"/>
</dbReference>
<dbReference type="GO" id="GO:0000310">
    <property type="term" value="F:xanthine phosphoribosyltransferase activity"/>
    <property type="evidence" value="ECO:0007669"/>
    <property type="project" value="UniProtKB-UniRule"/>
</dbReference>
<feature type="domain" description="Phosphoribosyltransferase" evidence="7">
    <location>
        <begin position="79"/>
        <end position="188"/>
    </location>
</feature>
<feature type="binding site" evidence="5">
    <location>
        <position position="59"/>
    </location>
    <ligand>
        <name>xanthine</name>
        <dbReference type="ChEBI" id="CHEBI:17712"/>
    </ligand>
</feature>
<feature type="binding site" evidence="5">
    <location>
        <position position="52"/>
    </location>
    <ligand>
        <name>xanthine</name>
        <dbReference type="ChEBI" id="CHEBI:17712"/>
    </ligand>
</feature>
<dbReference type="InterPro" id="IPR050118">
    <property type="entry name" value="Pur/Pyrimidine_PRTase"/>
</dbReference>
<dbReference type="PANTHER" id="PTHR43864">
    <property type="entry name" value="HYPOXANTHINE/GUANINE PHOSPHORIBOSYLTRANSFERASE"/>
    <property type="match status" value="1"/>
</dbReference>
<name>A0A2X0V5V4_9GAMM</name>
<evidence type="ECO:0000256" key="2">
    <source>
        <dbReference type="ARBA" id="ARBA00022676"/>
    </source>
</evidence>
<dbReference type="GO" id="GO:0046110">
    <property type="term" value="P:xanthine metabolic process"/>
    <property type="evidence" value="ECO:0007669"/>
    <property type="project" value="UniProtKB-UniRule"/>
</dbReference>
<evidence type="ECO:0000313" key="8">
    <source>
        <dbReference type="EMBL" id="SPT69854.1"/>
    </source>
</evidence>
<evidence type="ECO:0000259" key="7">
    <source>
        <dbReference type="Pfam" id="PF00156"/>
    </source>
</evidence>
<dbReference type="InterPro" id="IPR010079">
    <property type="entry name" value="Xanthine_PRibTrfase"/>
</dbReference>
<dbReference type="Pfam" id="PF00156">
    <property type="entry name" value="Pribosyltran"/>
    <property type="match status" value="1"/>
</dbReference>
<dbReference type="InterPro" id="IPR000836">
    <property type="entry name" value="PRTase_dom"/>
</dbReference>
<dbReference type="GO" id="GO:0032265">
    <property type="term" value="P:XMP salvage"/>
    <property type="evidence" value="ECO:0007669"/>
    <property type="project" value="UniProtKB-UniRule"/>
</dbReference>
<dbReference type="NCBIfam" id="NF006671">
    <property type="entry name" value="PRK09219.1"/>
    <property type="match status" value="1"/>
</dbReference>
<evidence type="ECO:0000256" key="6">
    <source>
        <dbReference type="NCBIfam" id="TIGR01744"/>
    </source>
</evidence>
<dbReference type="HAMAP" id="MF_01184">
    <property type="entry name" value="XPRTase"/>
    <property type="match status" value="1"/>
</dbReference>
<evidence type="ECO:0000256" key="1">
    <source>
        <dbReference type="ARBA" id="ARBA00022490"/>
    </source>
</evidence>
<reference evidence="8 9" key="1">
    <citation type="submission" date="2018-06" db="EMBL/GenBank/DDBJ databases">
        <authorList>
            <consortium name="Pathogen Informatics"/>
            <person name="Doyle S."/>
        </authorList>
    </citation>
    <scope>NUCLEOTIDE SEQUENCE [LARGE SCALE GENOMIC DNA]</scope>
    <source>
        <strain evidence="8 9">NCTC13093</strain>
    </source>
</reference>
<comment type="subcellular location">
    <subcellularLocation>
        <location evidence="5">Cytoplasm</location>
    </subcellularLocation>
</comment>
<dbReference type="NCBIfam" id="TIGR01744">
    <property type="entry name" value="XPRTase"/>
    <property type="match status" value="1"/>
</dbReference>
<comment type="function">
    <text evidence="5">Converts the preformed base xanthine, a product of nucleic acid breakdown, to xanthosine 5'-monophosphate (XMP), so it can be reused for RNA or DNA synthesis.</text>
</comment>
<dbReference type="PANTHER" id="PTHR43864:SF1">
    <property type="entry name" value="XANTHINE PHOSPHORIBOSYLTRANSFERASE"/>
    <property type="match status" value="1"/>
</dbReference>
<evidence type="ECO:0000256" key="4">
    <source>
        <dbReference type="ARBA" id="ARBA00022726"/>
    </source>
</evidence>
<evidence type="ECO:0000256" key="5">
    <source>
        <dbReference type="HAMAP-Rule" id="MF_01184"/>
    </source>
</evidence>
<dbReference type="UniPathway" id="UPA00602">
    <property type="reaction ID" value="UER00658"/>
</dbReference>
<feature type="binding site" evidence="5">
    <location>
        <position position="187"/>
    </location>
    <ligand>
        <name>xanthine</name>
        <dbReference type="ChEBI" id="CHEBI:17712"/>
    </ligand>
</feature>
<sequence>MLQIFHLDNTNCLFPASYNLSGNKIMAHTSAPFIPLVEKIKAEGKSLEGGILKVDGFINHQLDPNLLKDMSVEFVKRFAHEEITKVLTIEASGIAPAVVLGLLLNVPVVFAKKKKPSTMENMLVTEVYSFTKQRAYQVCVSSEFLCKGDKVLFVDDFLANGNAARGIIDLIDMAGASLVGMGFLIEKSFQHGGDYLREKNIHVESLAIIDSLDNCQITIRE</sequence>
<keyword evidence="3 5" id="KW-0808">Transferase</keyword>
<feature type="binding site" evidence="5">
    <location>
        <begin position="159"/>
        <end position="163"/>
    </location>
    <ligand>
        <name>5-phospho-alpha-D-ribose 1-diphosphate</name>
        <dbReference type="ChEBI" id="CHEBI:58017"/>
    </ligand>
</feature>
<evidence type="ECO:0000256" key="3">
    <source>
        <dbReference type="ARBA" id="ARBA00022679"/>
    </source>
</evidence>
<dbReference type="EC" id="2.4.2.22" evidence="5 6"/>
<keyword evidence="9" id="KW-1185">Reference proteome</keyword>
<dbReference type="AlphaFoldDB" id="A0A2X0V5V4"/>
<comment type="similarity">
    <text evidence="5">Belongs to the purine/pyrimidine phosphoribosyltransferase family. Xpt subfamily.</text>
</comment>
<keyword evidence="4 5" id="KW-0660">Purine salvage</keyword>
<gene>
    <name evidence="5 8" type="primary">xpt</name>
    <name evidence="8" type="ORF">NCTC13093_01245</name>
</gene>
<comment type="pathway">
    <text evidence="5">Purine metabolism; XMP biosynthesis via salvage pathway; XMP from xanthine: step 1/1.</text>
</comment>